<dbReference type="AlphaFoldDB" id="A0A8H5FA37"/>
<organism evidence="2 3">
    <name type="scientific">Psilocybe cf. subviscida</name>
    <dbReference type="NCBI Taxonomy" id="2480587"/>
    <lineage>
        <taxon>Eukaryota</taxon>
        <taxon>Fungi</taxon>
        <taxon>Dikarya</taxon>
        <taxon>Basidiomycota</taxon>
        <taxon>Agaricomycotina</taxon>
        <taxon>Agaricomycetes</taxon>
        <taxon>Agaricomycetidae</taxon>
        <taxon>Agaricales</taxon>
        <taxon>Agaricineae</taxon>
        <taxon>Strophariaceae</taxon>
        <taxon>Psilocybe</taxon>
    </lineage>
</organism>
<name>A0A8H5FA37_9AGAR</name>
<protein>
    <submittedName>
        <fullName evidence="2">Uncharacterized protein</fullName>
    </submittedName>
</protein>
<feature type="transmembrane region" description="Helical" evidence="1">
    <location>
        <begin position="44"/>
        <end position="62"/>
    </location>
</feature>
<proteinExistence type="predicted"/>
<comment type="caution">
    <text evidence="2">The sequence shown here is derived from an EMBL/GenBank/DDBJ whole genome shotgun (WGS) entry which is preliminary data.</text>
</comment>
<dbReference type="OrthoDB" id="3033694at2759"/>
<keyword evidence="1" id="KW-1133">Transmembrane helix</keyword>
<dbReference type="Proteomes" id="UP000567179">
    <property type="component" value="Unassembled WGS sequence"/>
</dbReference>
<keyword evidence="1" id="KW-0812">Transmembrane</keyword>
<feature type="transmembrane region" description="Helical" evidence="1">
    <location>
        <begin position="165"/>
        <end position="188"/>
    </location>
</feature>
<evidence type="ECO:0000313" key="2">
    <source>
        <dbReference type="EMBL" id="KAF5329351.1"/>
    </source>
</evidence>
<evidence type="ECO:0000313" key="3">
    <source>
        <dbReference type="Proteomes" id="UP000567179"/>
    </source>
</evidence>
<sequence>MAHHTHFSHPQTLDADHIFERQPQCCGESAWTCPGTLVHHIDRWLWLNVLVSLCALAAILASTGHRWLVFILTTSTIRTKNKAKILRSQKPLDRATAFTIVGLIVAGLFYTCILLILSRRERYITEQASAAQTISVSSNEDSIEALDVLEDAADESSRITERESVVFLMLVVCQNGLAALLLYVGIRVMFLLKSSATELWSMSMYIELGYTLGQIALMTFVIVHCTMQDDKLGEYLRARQGVQSPQKRLGWFDHEEEAGYVSNI</sequence>
<feature type="transmembrane region" description="Helical" evidence="1">
    <location>
        <begin position="208"/>
        <end position="227"/>
    </location>
</feature>
<gene>
    <name evidence="2" type="ORF">D9619_008933</name>
</gene>
<accession>A0A8H5FA37</accession>
<keyword evidence="1" id="KW-0472">Membrane</keyword>
<evidence type="ECO:0000256" key="1">
    <source>
        <dbReference type="SAM" id="Phobius"/>
    </source>
</evidence>
<dbReference type="EMBL" id="JAACJJ010000002">
    <property type="protein sequence ID" value="KAF5329351.1"/>
    <property type="molecule type" value="Genomic_DNA"/>
</dbReference>
<keyword evidence="3" id="KW-1185">Reference proteome</keyword>
<feature type="transmembrane region" description="Helical" evidence="1">
    <location>
        <begin position="95"/>
        <end position="117"/>
    </location>
</feature>
<reference evidence="2 3" key="1">
    <citation type="journal article" date="2020" name="ISME J.">
        <title>Uncovering the hidden diversity of litter-decomposition mechanisms in mushroom-forming fungi.</title>
        <authorList>
            <person name="Floudas D."/>
            <person name="Bentzer J."/>
            <person name="Ahren D."/>
            <person name="Johansson T."/>
            <person name="Persson P."/>
            <person name="Tunlid A."/>
        </authorList>
    </citation>
    <scope>NUCLEOTIDE SEQUENCE [LARGE SCALE GENOMIC DNA]</scope>
    <source>
        <strain evidence="2 3">CBS 101986</strain>
    </source>
</reference>